<evidence type="ECO:0000256" key="3">
    <source>
        <dbReference type="ARBA" id="ARBA00005179"/>
    </source>
</evidence>
<keyword evidence="9" id="KW-0560">Oxidoreductase</keyword>
<dbReference type="Pfam" id="PF00067">
    <property type="entry name" value="p450"/>
    <property type="match status" value="1"/>
</dbReference>
<accession>A0A8H7TXP6</accession>
<comment type="subcellular location">
    <subcellularLocation>
        <location evidence="2">Membrane</location>
    </subcellularLocation>
</comment>
<dbReference type="Gene3D" id="1.10.630.10">
    <property type="entry name" value="Cytochrome P450"/>
    <property type="match status" value="1"/>
</dbReference>
<evidence type="ECO:0000313" key="14">
    <source>
        <dbReference type="EMBL" id="KAF9803491.1"/>
    </source>
</evidence>
<evidence type="ECO:0000256" key="7">
    <source>
        <dbReference type="ARBA" id="ARBA00022723"/>
    </source>
</evidence>
<protein>
    <recommendedName>
        <fullName evidence="16">Cytochrome P450</fullName>
    </recommendedName>
</protein>
<dbReference type="InterPro" id="IPR036396">
    <property type="entry name" value="Cyt_P450_sf"/>
</dbReference>
<reference evidence="14" key="2">
    <citation type="journal article" name="Front. Microbiol.">
        <title>Degradative Capacity of Two Strains of Rhodonia placenta: From Phenotype to Genotype.</title>
        <authorList>
            <person name="Kolle M."/>
            <person name="Horta M.A.C."/>
            <person name="Nowrousian M."/>
            <person name="Ohm R.A."/>
            <person name="Benz J.P."/>
            <person name="Pilgard A."/>
        </authorList>
    </citation>
    <scope>NUCLEOTIDE SEQUENCE</scope>
    <source>
        <strain evidence="14">FPRL280</strain>
    </source>
</reference>
<keyword evidence="10" id="KW-0408">Iron</keyword>
<evidence type="ECO:0000256" key="11">
    <source>
        <dbReference type="ARBA" id="ARBA00023033"/>
    </source>
</evidence>
<dbReference type="PANTHER" id="PTHR46300:SF2">
    <property type="entry name" value="CYTOCHROME P450 MONOOXYGENASE ALNH-RELATED"/>
    <property type="match status" value="1"/>
</dbReference>
<keyword evidence="5" id="KW-0349">Heme</keyword>
<dbReference type="EMBL" id="JADOXO010000505">
    <property type="protein sequence ID" value="KAF9803491.1"/>
    <property type="molecule type" value="Genomic_DNA"/>
</dbReference>
<sequence>MDVSTNELAILAIVLLVTAVVFYTKGTRRAPLPPGPRGIPFLGNLFQFNVMRPYPQYLKWAQKYGPVCSVNLGGQRIIVLNSSEAADELLVTRSKLYSSHESPHVGFDLVSDQQRMVFMPYSREWKIVRKNVHGILGPGPSKQMRKMQDLECRIMLHDLLCHGDTSIVEDFVEGPHGKVPERHWFSIIRRYASSLRNDVQYDTCVTAWTIFVSQHSSIESLCIAHSWSSCRVDALPILRWLPDIMAPWRAEGKRMHEWYLLL</sequence>
<organism evidence="14 15">
    <name type="scientific">Rhodonia placenta</name>
    <dbReference type="NCBI Taxonomy" id="104341"/>
    <lineage>
        <taxon>Eukaryota</taxon>
        <taxon>Fungi</taxon>
        <taxon>Dikarya</taxon>
        <taxon>Basidiomycota</taxon>
        <taxon>Agaricomycotina</taxon>
        <taxon>Agaricomycetes</taxon>
        <taxon>Polyporales</taxon>
        <taxon>Adustoporiaceae</taxon>
        <taxon>Rhodonia</taxon>
    </lineage>
</organism>
<evidence type="ECO:0000256" key="10">
    <source>
        <dbReference type="ARBA" id="ARBA00023004"/>
    </source>
</evidence>
<dbReference type="GO" id="GO:0005506">
    <property type="term" value="F:iron ion binding"/>
    <property type="evidence" value="ECO:0007669"/>
    <property type="project" value="InterPro"/>
</dbReference>
<dbReference type="SUPFAM" id="SSF48264">
    <property type="entry name" value="Cytochrome P450"/>
    <property type="match status" value="1"/>
</dbReference>
<dbReference type="Proteomes" id="UP000639403">
    <property type="component" value="Unassembled WGS sequence"/>
</dbReference>
<gene>
    <name evidence="14" type="ORF">IEO21_09664</name>
</gene>
<dbReference type="InterPro" id="IPR001128">
    <property type="entry name" value="Cyt_P450"/>
</dbReference>
<dbReference type="GO" id="GO:0016020">
    <property type="term" value="C:membrane"/>
    <property type="evidence" value="ECO:0007669"/>
    <property type="project" value="UniProtKB-SubCell"/>
</dbReference>
<proteinExistence type="inferred from homology"/>
<keyword evidence="6 13" id="KW-0812">Transmembrane</keyword>
<feature type="transmembrane region" description="Helical" evidence="13">
    <location>
        <begin position="6"/>
        <end position="24"/>
    </location>
</feature>
<evidence type="ECO:0000313" key="15">
    <source>
        <dbReference type="Proteomes" id="UP000639403"/>
    </source>
</evidence>
<comment type="pathway">
    <text evidence="3">Secondary metabolite biosynthesis.</text>
</comment>
<dbReference type="GO" id="GO:0004497">
    <property type="term" value="F:monooxygenase activity"/>
    <property type="evidence" value="ECO:0007669"/>
    <property type="project" value="UniProtKB-KW"/>
</dbReference>
<evidence type="ECO:0000256" key="8">
    <source>
        <dbReference type="ARBA" id="ARBA00022989"/>
    </source>
</evidence>
<dbReference type="AlphaFoldDB" id="A0A8H7TXP6"/>
<name>A0A8H7TXP6_9APHY</name>
<reference evidence="14" key="1">
    <citation type="submission" date="2020-11" db="EMBL/GenBank/DDBJ databases">
        <authorList>
            <person name="Koelle M."/>
            <person name="Horta M.A.C."/>
            <person name="Nowrousian M."/>
            <person name="Ohm R.A."/>
            <person name="Benz P."/>
            <person name="Pilgard A."/>
        </authorList>
    </citation>
    <scope>NUCLEOTIDE SEQUENCE</scope>
    <source>
        <strain evidence="14">FPRL280</strain>
    </source>
</reference>
<evidence type="ECO:0008006" key="16">
    <source>
        <dbReference type="Google" id="ProtNLM"/>
    </source>
</evidence>
<evidence type="ECO:0000256" key="5">
    <source>
        <dbReference type="ARBA" id="ARBA00022617"/>
    </source>
</evidence>
<comment type="caution">
    <text evidence="14">The sequence shown here is derived from an EMBL/GenBank/DDBJ whole genome shotgun (WGS) entry which is preliminary data.</text>
</comment>
<evidence type="ECO:0000256" key="9">
    <source>
        <dbReference type="ARBA" id="ARBA00023002"/>
    </source>
</evidence>
<dbReference type="PANTHER" id="PTHR46300">
    <property type="entry name" value="P450, PUTATIVE (EUROFUNG)-RELATED-RELATED"/>
    <property type="match status" value="1"/>
</dbReference>
<dbReference type="GO" id="GO:0016705">
    <property type="term" value="F:oxidoreductase activity, acting on paired donors, with incorporation or reduction of molecular oxygen"/>
    <property type="evidence" value="ECO:0007669"/>
    <property type="project" value="InterPro"/>
</dbReference>
<comment type="similarity">
    <text evidence="4">Belongs to the cytochrome P450 family.</text>
</comment>
<dbReference type="GO" id="GO:0020037">
    <property type="term" value="F:heme binding"/>
    <property type="evidence" value="ECO:0007669"/>
    <property type="project" value="InterPro"/>
</dbReference>
<evidence type="ECO:0000256" key="6">
    <source>
        <dbReference type="ARBA" id="ARBA00022692"/>
    </source>
</evidence>
<comment type="cofactor">
    <cofactor evidence="1">
        <name>heme</name>
        <dbReference type="ChEBI" id="CHEBI:30413"/>
    </cofactor>
</comment>
<dbReference type="InterPro" id="IPR050364">
    <property type="entry name" value="Cytochrome_P450_fung"/>
</dbReference>
<keyword evidence="8 13" id="KW-1133">Transmembrane helix</keyword>
<keyword evidence="7" id="KW-0479">Metal-binding</keyword>
<evidence type="ECO:0000256" key="13">
    <source>
        <dbReference type="SAM" id="Phobius"/>
    </source>
</evidence>
<evidence type="ECO:0000256" key="1">
    <source>
        <dbReference type="ARBA" id="ARBA00001971"/>
    </source>
</evidence>
<evidence type="ECO:0000256" key="4">
    <source>
        <dbReference type="ARBA" id="ARBA00010617"/>
    </source>
</evidence>
<keyword evidence="11" id="KW-0503">Monooxygenase</keyword>
<evidence type="ECO:0000256" key="12">
    <source>
        <dbReference type="ARBA" id="ARBA00023136"/>
    </source>
</evidence>
<keyword evidence="12 13" id="KW-0472">Membrane</keyword>
<evidence type="ECO:0000256" key="2">
    <source>
        <dbReference type="ARBA" id="ARBA00004370"/>
    </source>
</evidence>